<sequence>MKRYILTGAPGSGKTTLLHALNRKGYDVVEEAATDVIALEQSMRFLTPWTDPLFIHKILNLQMHRTYQAHTPRCFNTIF</sequence>
<dbReference type="AlphaFoldDB" id="A0A7L9RT10"/>
<name>A0A7L9RT10_9PROT</name>
<dbReference type="KEGG" id="pbal:CPBP_00444"/>
<keyword evidence="3" id="KW-1185">Reference proteome</keyword>
<dbReference type="Gene3D" id="3.40.50.300">
    <property type="entry name" value="P-loop containing nucleotide triphosphate hydrolases"/>
    <property type="match status" value="1"/>
</dbReference>
<reference evidence="2 3" key="1">
    <citation type="submission" date="2020-06" db="EMBL/GenBank/DDBJ databases">
        <title>The endosymbiont of the kinetoplastid Bodo saltans is a Paracaedibacter-like alpha-proteobacterium possessing a putative toxin-antitoxin system.</title>
        <authorList>
            <person name="Midha S."/>
            <person name="Rigden D.J."/>
            <person name="Siozios S."/>
            <person name="Hurst G.D.D."/>
            <person name="Jackson A.P."/>
        </authorList>
    </citation>
    <scope>NUCLEOTIDE SEQUENCE [LARGE SCALE GENOMIC DNA]</scope>
    <source>
        <strain evidence="2">Lake Konstanz</strain>
    </source>
</reference>
<dbReference type="RefSeq" id="WP_350332424.1">
    <property type="nucleotide sequence ID" value="NZ_CP054719.1"/>
</dbReference>
<evidence type="ECO:0000259" key="1">
    <source>
        <dbReference type="Pfam" id="PF13521"/>
    </source>
</evidence>
<dbReference type="Proteomes" id="UP000594001">
    <property type="component" value="Chromosome"/>
</dbReference>
<gene>
    <name evidence="2" type="ORF">CPBP_00444</name>
</gene>
<evidence type="ECO:0000313" key="3">
    <source>
        <dbReference type="Proteomes" id="UP000594001"/>
    </source>
</evidence>
<dbReference type="EMBL" id="CP054719">
    <property type="protein sequence ID" value="QOL19679.1"/>
    <property type="molecule type" value="Genomic_DNA"/>
</dbReference>
<proteinExistence type="predicted"/>
<dbReference type="Pfam" id="PF13521">
    <property type="entry name" value="AAA_28"/>
    <property type="match status" value="1"/>
</dbReference>
<dbReference type="InterPro" id="IPR027417">
    <property type="entry name" value="P-loop_NTPase"/>
</dbReference>
<feature type="domain" description="NadR/Ttd14 AAA" evidence="1">
    <location>
        <begin position="3"/>
        <end position="73"/>
    </location>
</feature>
<organism evidence="2 3">
    <name type="scientific">Candidatus Bodocaedibacter vickermanii</name>
    <dbReference type="NCBI Taxonomy" id="2741701"/>
    <lineage>
        <taxon>Bacteria</taxon>
        <taxon>Pseudomonadati</taxon>
        <taxon>Pseudomonadota</taxon>
        <taxon>Alphaproteobacteria</taxon>
        <taxon>Holosporales</taxon>
        <taxon>Candidatus Paracaedibacteraceae</taxon>
        <taxon>Candidatus Bodocaedibacter</taxon>
    </lineage>
</organism>
<dbReference type="InterPro" id="IPR038727">
    <property type="entry name" value="NadR/Ttd14_AAA_dom"/>
</dbReference>
<accession>A0A7L9RT10</accession>
<protein>
    <submittedName>
        <fullName evidence="2">ATPase</fullName>
    </submittedName>
</protein>
<evidence type="ECO:0000313" key="2">
    <source>
        <dbReference type="EMBL" id="QOL19679.1"/>
    </source>
</evidence>
<dbReference type="SUPFAM" id="SSF53795">
    <property type="entry name" value="PEP carboxykinase-like"/>
    <property type="match status" value="1"/>
</dbReference>